<dbReference type="GeneID" id="36549166"/>
<proteinExistence type="predicted"/>
<evidence type="ECO:0000313" key="2">
    <source>
        <dbReference type="Proteomes" id="UP000234254"/>
    </source>
</evidence>
<dbReference type="OrthoDB" id="2578740at2759"/>
<keyword evidence="2" id="KW-1185">Reference proteome</keyword>
<dbReference type="Gene3D" id="3.30.70.100">
    <property type="match status" value="1"/>
</dbReference>
<dbReference type="Proteomes" id="UP000234254">
    <property type="component" value="Unassembled WGS sequence"/>
</dbReference>
<sequence length="254" mass="28048">MANNPKIIQMCVAGQRKKGWSDEQFVHEFTVVHAEITKATAQKTSALLGYRQILAIPRPKISALNLSQSTWDSQAVLTWSSIEELSSLLKSEGYRANAGNHVFTEPNIVGSICQVAGEIMFDPVGYSSQESRFMVFVYIPRATRSSRERVTEEEVAQRLDSIRRIGAGTGLLRYVINRDVTPSDPGQLFDGTPFINGEWGVMGVTEQYWFKGKDTAEAFFADEARVETLAEVPSSLDSESCVAVAGEETVLVSK</sequence>
<reference evidence="1" key="1">
    <citation type="submission" date="2016-12" db="EMBL/GenBank/DDBJ databases">
        <title>The genomes of Aspergillus section Nigri reveals drivers in fungal speciation.</title>
        <authorList>
            <consortium name="DOE Joint Genome Institute"/>
            <person name="Vesth T.C."/>
            <person name="Nybo J."/>
            <person name="Theobald S."/>
            <person name="Brandl J."/>
            <person name="Frisvad J.C."/>
            <person name="Nielsen K.F."/>
            <person name="Lyhne E.K."/>
            <person name="Kogle M.E."/>
            <person name="Kuo A."/>
            <person name="Riley R."/>
            <person name="Clum A."/>
            <person name="Nolan M."/>
            <person name="Lipzen A."/>
            <person name="Salamov A."/>
            <person name="Henrissat B."/>
            <person name="Wiebenga A."/>
            <person name="De vries R.P."/>
            <person name="Grigoriev I.V."/>
            <person name="Mortensen U.H."/>
            <person name="Andersen M.R."/>
            <person name="Baker S.E."/>
        </authorList>
    </citation>
    <scope>NUCLEOTIDE SEQUENCE</scope>
    <source>
        <strain evidence="1">IBT 28561</strain>
    </source>
</reference>
<gene>
    <name evidence="1" type="ORF">P168DRAFT_331187</name>
</gene>
<evidence type="ECO:0008006" key="3">
    <source>
        <dbReference type="Google" id="ProtNLM"/>
    </source>
</evidence>
<comment type="caution">
    <text evidence="1">The sequence shown here is derived from an EMBL/GenBank/DDBJ whole genome shotgun (WGS) entry which is preliminary data.</text>
</comment>
<protein>
    <recommendedName>
        <fullName evidence="3">EthD domain-containing protein</fullName>
    </recommendedName>
</protein>
<dbReference type="AlphaFoldDB" id="A0A2I1DDD0"/>
<name>A0A2I1DDD0_ASPC2</name>
<dbReference type="SUPFAM" id="SSF54909">
    <property type="entry name" value="Dimeric alpha+beta barrel"/>
    <property type="match status" value="1"/>
</dbReference>
<dbReference type="EMBL" id="MSFM01000001">
    <property type="protein sequence ID" value="PKY07887.1"/>
    <property type="molecule type" value="Genomic_DNA"/>
</dbReference>
<organism evidence="1 2">
    <name type="scientific">Aspergillus campestris (strain IBT 28561)</name>
    <dbReference type="NCBI Taxonomy" id="1392248"/>
    <lineage>
        <taxon>Eukaryota</taxon>
        <taxon>Fungi</taxon>
        <taxon>Dikarya</taxon>
        <taxon>Ascomycota</taxon>
        <taxon>Pezizomycotina</taxon>
        <taxon>Eurotiomycetes</taxon>
        <taxon>Eurotiomycetidae</taxon>
        <taxon>Eurotiales</taxon>
        <taxon>Aspergillaceae</taxon>
        <taxon>Aspergillus</taxon>
        <taxon>Aspergillus subgen. Circumdati</taxon>
    </lineage>
</organism>
<dbReference type="VEuPathDB" id="FungiDB:P168DRAFT_331187"/>
<evidence type="ECO:0000313" key="1">
    <source>
        <dbReference type="EMBL" id="PKY07887.1"/>
    </source>
</evidence>
<dbReference type="InterPro" id="IPR011008">
    <property type="entry name" value="Dimeric_a/b-barrel"/>
</dbReference>
<dbReference type="RefSeq" id="XP_024696481.1">
    <property type="nucleotide sequence ID" value="XM_024841642.1"/>
</dbReference>
<accession>A0A2I1DDD0</accession>